<dbReference type="PANTHER" id="PTHR10695">
    <property type="entry name" value="DEPHOSPHO-COA KINASE-RELATED"/>
    <property type="match status" value="1"/>
</dbReference>
<evidence type="ECO:0000313" key="26">
    <source>
        <dbReference type="Proteomes" id="UP000664940"/>
    </source>
</evidence>
<evidence type="ECO:0000256" key="8">
    <source>
        <dbReference type="ARBA" id="ARBA00022695"/>
    </source>
</evidence>
<comment type="function">
    <text evidence="17">Bifunctional enzyme that catalyzes the fourth and fifth sequential steps of CoA biosynthetic pathway. The fourth reaction is catalyzed by the phosphopantetheine adenylyltransferase, coded by the coaD domain; the fifth reaction is catalyzed by the dephospho-CoA kinase, coded by the coaE domain. May act as a point of CoA biosynthesis regulation.</text>
</comment>
<dbReference type="FunFam" id="3.40.50.620:FF:000089">
    <property type="entry name" value="Bifunctional coenzyme A synthase"/>
    <property type="match status" value="1"/>
</dbReference>
<dbReference type="EMBL" id="JABVXQ010000008">
    <property type="protein sequence ID" value="KAF6093071.1"/>
    <property type="molecule type" value="Genomic_DNA"/>
</dbReference>
<keyword evidence="10" id="KW-0418">Kinase</keyword>
<evidence type="ECO:0000256" key="13">
    <source>
        <dbReference type="ARBA" id="ARBA00023128"/>
    </source>
</evidence>
<sequence length="552" mass="61206">MALFRSGLLVLTTPLASLAPRLAPILTSAARLVNHTLYVHLQPGMSLEGPAQPQSSPVHATFEVLDFITHLYAGANMHTNLDIRILLTNIRTKNTFLPPPASSVQNLAHPPEVVLTDFQTLDGSQYNPVKQQLERYATSCYSCCPQLSSVLLYPDYEHGEPPVEPPVDPLPSTIRPSYPVARSPKQPVRGYSRGALGGTFDRLHNAHKVLLSVACILAQEQLVVGVADKDLLKSKLLPELLQPYTERVEHLSEFLVDIKPSLTFDIIPLLDPYGPAGSDPSLEFLVVSEETYRGGMAVNRFRLENGLEELALYQIQLLKDLNHKENEEDKVSSSSFRQRMLGKLLRPPHKRPELPSDLYVIGLTGISGSGKSSVSQRLKGLGAFIIDSDQLGHRAYAPGGPAYQPVLETFGTDGTINRKILGSRVFGNKKQLKMLTDIMWPIIAKLAREEMDLAVAEGKRVCVIEAAMLLEAGWQNMVHEVWTIVIPETEAVRRIVQRDGLSEAAAQSRLQSQMSGQQLVDQSHVVLSTLWEPHITQRQVEEAWALLQKRIH</sequence>
<evidence type="ECO:0000256" key="15">
    <source>
        <dbReference type="ARBA" id="ARBA00051310"/>
    </source>
</evidence>
<comment type="caution">
    <text evidence="25">The sequence shown here is derived from an EMBL/GenBank/DDBJ whole genome shotgun (WGS) entry which is preliminary data.</text>
</comment>
<evidence type="ECO:0000256" key="20">
    <source>
        <dbReference type="ARBA" id="ARBA00061673"/>
    </source>
</evidence>
<dbReference type="GO" id="GO:0005524">
    <property type="term" value="F:ATP binding"/>
    <property type="evidence" value="ECO:0007669"/>
    <property type="project" value="UniProtKB-KW"/>
</dbReference>
<keyword evidence="13" id="KW-0496">Mitochondrion</keyword>
<evidence type="ECO:0000256" key="9">
    <source>
        <dbReference type="ARBA" id="ARBA00022741"/>
    </source>
</evidence>
<dbReference type="GO" id="GO:0015937">
    <property type="term" value="P:coenzyme A biosynthetic process"/>
    <property type="evidence" value="ECO:0007669"/>
    <property type="project" value="UniProtKB-KW"/>
</dbReference>
<name>A0A834DUC8_9CHIR</name>
<evidence type="ECO:0000256" key="2">
    <source>
        <dbReference type="ARBA" id="ARBA00004496"/>
    </source>
</evidence>
<evidence type="ECO:0000256" key="16">
    <source>
        <dbReference type="ARBA" id="ARBA00051912"/>
    </source>
</evidence>
<evidence type="ECO:0000256" key="18">
    <source>
        <dbReference type="ARBA" id="ARBA00060565"/>
    </source>
</evidence>
<dbReference type="GO" id="GO:0004140">
    <property type="term" value="F:dephospho-CoA kinase activity"/>
    <property type="evidence" value="ECO:0007669"/>
    <property type="project" value="UniProtKB-EC"/>
</dbReference>
<keyword evidence="7" id="KW-0808">Transferase</keyword>
<evidence type="ECO:0000259" key="24">
    <source>
        <dbReference type="Pfam" id="PF01467"/>
    </source>
</evidence>
<dbReference type="CDD" id="cd02164">
    <property type="entry name" value="PPAT_CoAS"/>
    <property type="match status" value="1"/>
</dbReference>
<dbReference type="Pfam" id="PF01467">
    <property type="entry name" value="CTP_transf_like"/>
    <property type="match status" value="1"/>
</dbReference>
<evidence type="ECO:0000256" key="6">
    <source>
        <dbReference type="ARBA" id="ARBA00022553"/>
    </source>
</evidence>
<dbReference type="HAMAP" id="MF_00376">
    <property type="entry name" value="Dephospho_CoA_kinase"/>
    <property type="match status" value="1"/>
</dbReference>
<dbReference type="InterPro" id="IPR027417">
    <property type="entry name" value="P-loop_NTPase"/>
</dbReference>
<dbReference type="GO" id="GO:0004595">
    <property type="term" value="F:pantetheine-phosphate adenylyltransferase activity"/>
    <property type="evidence" value="ECO:0007669"/>
    <property type="project" value="UniProtKB-EC"/>
</dbReference>
<dbReference type="SUPFAM" id="SSF52540">
    <property type="entry name" value="P-loop containing nucleoside triphosphate hydrolases"/>
    <property type="match status" value="1"/>
</dbReference>
<evidence type="ECO:0000256" key="10">
    <source>
        <dbReference type="ARBA" id="ARBA00022777"/>
    </source>
</evidence>
<keyword evidence="5" id="KW-0963">Cytoplasm</keyword>
<evidence type="ECO:0000256" key="11">
    <source>
        <dbReference type="ARBA" id="ARBA00022840"/>
    </source>
</evidence>
<dbReference type="InterPro" id="IPR004821">
    <property type="entry name" value="Cyt_trans-like"/>
</dbReference>
<accession>A0A834DUC8</accession>
<comment type="pathway">
    <text evidence="19">Cofactor biosynthesis; coenzyme A biosynthesis; CoA from (R)-pantothenate: step 5/5.</text>
</comment>
<keyword evidence="6" id="KW-0597">Phosphoprotein</keyword>
<comment type="pathway">
    <text evidence="18">Cofactor biosynthesis; coenzyme A biosynthesis; CoA from (R)-pantothenate: step 4/5.</text>
</comment>
<feature type="chain" id="PRO_5032765215" description="Bifunctional coenzyme A synthase" evidence="23">
    <location>
        <begin position="19"/>
        <end position="552"/>
    </location>
</feature>
<dbReference type="SUPFAM" id="SSF52374">
    <property type="entry name" value="Nucleotidylyl transferase"/>
    <property type="match status" value="1"/>
</dbReference>
<dbReference type="InterPro" id="IPR014729">
    <property type="entry name" value="Rossmann-like_a/b/a_fold"/>
</dbReference>
<reference evidence="25 26" key="1">
    <citation type="journal article" date="2020" name="Nature">
        <title>Six reference-quality genomes reveal evolution of bat adaptations.</title>
        <authorList>
            <person name="Jebb D."/>
            <person name="Huang Z."/>
            <person name="Pippel M."/>
            <person name="Hughes G.M."/>
            <person name="Lavrichenko K."/>
            <person name="Devanna P."/>
            <person name="Winkler S."/>
            <person name="Jermiin L.S."/>
            <person name="Skirmuntt E.C."/>
            <person name="Katzourakis A."/>
            <person name="Burkitt-Gray L."/>
            <person name="Ray D.A."/>
            <person name="Sullivan K.A.M."/>
            <person name="Roscito J.G."/>
            <person name="Kirilenko B.M."/>
            <person name="Davalos L.M."/>
            <person name="Corthals A.P."/>
            <person name="Power M.L."/>
            <person name="Jones G."/>
            <person name="Ransome R.D."/>
            <person name="Dechmann D.K.N."/>
            <person name="Locatelli A.G."/>
            <person name="Puechmaille S.J."/>
            <person name="Fedrigo O."/>
            <person name="Jarvis E.D."/>
            <person name="Hiller M."/>
            <person name="Vernes S.C."/>
            <person name="Myers E.W."/>
            <person name="Teeling E.C."/>
        </authorList>
    </citation>
    <scope>NUCLEOTIDE SEQUENCE [LARGE SCALE GENOMIC DNA]</scope>
    <source>
        <strain evidence="25">Bat1K_MPI-CBG_1</strain>
    </source>
</reference>
<evidence type="ECO:0000256" key="22">
    <source>
        <dbReference type="ARBA" id="ARBA00067394"/>
    </source>
</evidence>
<keyword evidence="23" id="KW-0732">Signal</keyword>
<evidence type="ECO:0000256" key="4">
    <source>
        <dbReference type="ARBA" id="ARBA00012392"/>
    </source>
</evidence>
<comment type="catalytic activity">
    <reaction evidence="15">
        <text>(R)-4'-phosphopantetheine + ATP + H(+) = 3'-dephospho-CoA + diphosphate</text>
        <dbReference type="Rhea" id="RHEA:19801"/>
        <dbReference type="ChEBI" id="CHEBI:15378"/>
        <dbReference type="ChEBI" id="CHEBI:30616"/>
        <dbReference type="ChEBI" id="CHEBI:33019"/>
        <dbReference type="ChEBI" id="CHEBI:57328"/>
        <dbReference type="ChEBI" id="CHEBI:61723"/>
        <dbReference type="EC" id="2.7.7.3"/>
    </reaction>
    <physiologicalReaction direction="left-to-right" evidence="15">
        <dbReference type="Rhea" id="RHEA:19802"/>
    </physiologicalReaction>
</comment>
<comment type="similarity">
    <text evidence="20">In the central section; belongs to the eukaryotic CoaD family.</text>
</comment>
<evidence type="ECO:0000256" key="7">
    <source>
        <dbReference type="ARBA" id="ARBA00022679"/>
    </source>
</evidence>
<evidence type="ECO:0000256" key="17">
    <source>
        <dbReference type="ARBA" id="ARBA00059677"/>
    </source>
</evidence>
<dbReference type="GO" id="GO:0005759">
    <property type="term" value="C:mitochondrial matrix"/>
    <property type="evidence" value="ECO:0007669"/>
    <property type="project" value="UniProtKB-SubCell"/>
</dbReference>
<evidence type="ECO:0000256" key="1">
    <source>
        <dbReference type="ARBA" id="ARBA00004305"/>
    </source>
</evidence>
<evidence type="ECO:0000313" key="25">
    <source>
        <dbReference type="EMBL" id="KAF6093071.1"/>
    </source>
</evidence>
<feature type="signal peptide" evidence="23">
    <location>
        <begin position="1"/>
        <end position="18"/>
    </location>
</feature>
<evidence type="ECO:0000256" key="21">
    <source>
        <dbReference type="ARBA" id="ARBA00066359"/>
    </source>
</evidence>
<evidence type="ECO:0000256" key="12">
    <source>
        <dbReference type="ARBA" id="ARBA00022993"/>
    </source>
</evidence>
<evidence type="ECO:0000256" key="5">
    <source>
        <dbReference type="ARBA" id="ARBA00022490"/>
    </source>
</evidence>
<feature type="domain" description="Cytidyltransferase-like" evidence="24">
    <location>
        <begin position="196"/>
        <end position="339"/>
    </location>
</feature>
<evidence type="ECO:0000256" key="19">
    <source>
        <dbReference type="ARBA" id="ARBA00060696"/>
    </source>
</evidence>
<dbReference type="AlphaFoldDB" id="A0A834DUC8"/>
<protein>
    <recommendedName>
        <fullName evidence="22">Bifunctional coenzyme A synthase</fullName>
        <ecNumber evidence="21">2.7.1.24</ecNumber>
        <ecNumber evidence="4">2.7.7.3</ecNumber>
    </recommendedName>
</protein>
<keyword evidence="9" id="KW-0547">Nucleotide-binding</keyword>
<dbReference type="Gene3D" id="3.40.50.300">
    <property type="entry name" value="P-loop containing nucleotide triphosphate hydrolases"/>
    <property type="match status" value="1"/>
</dbReference>
<keyword evidence="11" id="KW-0067">ATP-binding</keyword>
<dbReference type="EC" id="2.7.7.3" evidence="4"/>
<dbReference type="NCBIfam" id="TIGR00152">
    <property type="entry name" value="dephospho-CoA kinase"/>
    <property type="match status" value="1"/>
</dbReference>
<dbReference type="Gene3D" id="3.40.50.620">
    <property type="entry name" value="HUPs"/>
    <property type="match status" value="1"/>
</dbReference>
<comment type="subcellular location">
    <subcellularLocation>
        <location evidence="2">Cytoplasm</location>
    </subcellularLocation>
    <subcellularLocation>
        <location evidence="1">Mitochondrion matrix</location>
    </subcellularLocation>
</comment>
<dbReference type="EC" id="2.7.1.24" evidence="21"/>
<dbReference type="InterPro" id="IPR001977">
    <property type="entry name" value="Depp_CoAkinase"/>
</dbReference>
<evidence type="ECO:0000256" key="23">
    <source>
        <dbReference type="SAM" id="SignalP"/>
    </source>
</evidence>
<dbReference type="FunFam" id="3.40.50.300:FF:000899">
    <property type="entry name" value="Bifunctional coenzyme A synthase"/>
    <property type="match status" value="1"/>
</dbReference>
<evidence type="ECO:0000256" key="3">
    <source>
        <dbReference type="ARBA" id="ARBA00011245"/>
    </source>
</evidence>
<dbReference type="Pfam" id="PF01121">
    <property type="entry name" value="CoaE"/>
    <property type="match status" value="1"/>
</dbReference>
<dbReference type="Proteomes" id="UP000664940">
    <property type="component" value="Unassembled WGS sequence"/>
</dbReference>
<comment type="subunit">
    <text evidence="3">Monomer.</text>
</comment>
<evidence type="ECO:0000256" key="14">
    <source>
        <dbReference type="ARBA" id="ARBA00023268"/>
    </source>
</evidence>
<gene>
    <name evidence="25" type="ORF">HJG60_003084</name>
</gene>
<keyword evidence="14" id="KW-0511">Multifunctional enzyme</keyword>
<keyword evidence="12" id="KW-0173">Coenzyme A biosynthesis</keyword>
<organism evidence="25 26">
    <name type="scientific">Phyllostomus discolor</name>
    <name type="common">pale spear-nosed bat</name>
    <dbReference type="NCBI Taxonomy" id="89673"/>
    <lineage>
        <taxon>Eukaryota</taxon>
        <taxon>Metazoa</taxon>
        <taxon>Chordata</taxon>
        <taxon>Craniata</taxon>
        <taxon>Vertebrata</taxon>
        <taxon>Euteleostomi</taxon>
        <taxon>Mammalia</taxon>
        <taxon>Eutheria</taxon>
        <taxon>Laurasiatheria</taxon>
        <taxon>Chiroptera</taxon>
        <taxon>Yangochiroptera</taxon>
        <taxon>Phyllostomidae</taxon>
        <taxon>Phyllostominae</taxon>
        <taxon>Phyllostomus</taxon>
    </lineage>
</organism>
<dbReference type="PROSITE" id="PS51219">
    <property type="entry name" value="DPCK"/>
    <property type="match status" value="1"/>
</dbReference>
<comment type="catalytic activity">
    <reaction evidence="16">
        <text>3'-dephospho-CoA + ATP = ADP + CoA + H(+)</text>
        <dbReference type="Rhea" id="RHEA:18245"/>
        <dbReference type="ChEBI" id="CHEBI:15378"/>
        <dbReference type="ChEBI" id="CHEBI:30616"/>
        <dbReference type="ChEBI" id="CHEBI:57287"/>
        <dbReference type="ChEBI" id="CHEBI:57328"/>
        <dbReference type="ChEBI" id="CHEBI:456216"/>
        <dbReference type="EC" id="2.7.1.24"/>
    </reaction>
    <physiologicalReaction direction="left-to-right" evidence="16">
        <dbReference type="Rhea" id="RHEA:18246"/>
    </physiologicalReaction>
</comment>
<proteinExistence type="inferred from homology"/>
<dbReference type="CDD" id="cd02022">
    <property type="entry name" value="DPCK"/>
    <property type="match status" value="1"/>
</dbReference>
<dbReference type="PANTHER" id="PTHR10695:SF46">
    <property type="entry name" value="BIFUNCTIONAL COENZYME A SYNTHASE-RELATED"/>
    <property type="match status" value="1"/>
</dbReference>
<keyword evidence="8" id="KW-0548">Nucleotidyltransferase</keyword>